<dbReference type="EMBL" id="VLKY01000011">
    <property type="protein sequence ID" value="TWI52536.1"/>
    <property type="molecule type" value="Genomic_DNA"/>
</dbReference>
<feature type="signal peptide" evidence="1">
    <location>
        <begin position="1"/>
        <end position="27"/>
    </location>
</feature>
<evidence type="ECO:0000313" key="3">
    <source>
        <dbReference type="EMBL" id="TWI52536.1"/>
    </source>
</evidence>
<keyword evidence="1" id="KW-0732">Signal</keyword>
<dbReference type="RefSeq" id="WP_145143829.1">
    <property type="nucleotide sequence ID" value="NZ_VLKY01000011.1"/>
</dbReference>
<protein>
    <submittedName>
        <fullName evidence="3">3-phytase</fullName>
    </submittedName>
</protein>
<dbReference type="Proteomes" id="UP000316905">
    <property type="component" value="Unassembled WGS sequence"/>
</dbReference>
<gene>
    <name evidence="3" type="ORF">IQ22_03306</name>
</gene>
<feature type="domain" description="BPP" evidence="2">
    <location>
        <begin position="20"/>
        <end position="306"/>
    </location>
</feature>
<dbReference type="Gene3D" id="2.120.10.30">
    <property type="entry name" value="TolB, C-terminal domain"/>
    <property type="match status" value="2"/>
</dbReference>
<dbReference type="InterPro" id="IPR011042">
    <property type="entry name" value="6-blade_b-propeller_TolB-like"/>
</dbReference>
<keyword evidence="4" id="KW-1185">Reference proteome</keyword>
<evidence type="ECO:0000256" key="1">
    <source>
        <dbReference type="SAM" id="SignalP"/>
    </source>
</evidence>
<dbReference type="GO" id="GO:0016158">
    <property type="term" value="F:inositol hexakisphosphate 3-phosphatase activity"/>
    <property type="evidence" value="ECO:0007669"/>
    <property type="project" value="InterPro"/>
</dbReference>
<dbReference type="InterPro" id="IPR003431">
    <property type="entry name" value="B-propeller_Phytase"/>
</dbReference>
<proteinExistence type="predicted"/>
<feature type="chain" id="PRO_5022132917" evidence="1">
    <location>
        <begin position="28"/>
        <end position="638"/>
    </location>
</feature>
<sequence>MPYHVSRYRPWCLLLTLGLAVYQNASASELDMYVQALPTHLEVEAVAWLPALDTLKADRALISDEEGLLLLAPNGQIEARQAGRYEGLDTRTLGAGVVIATYDKAQDAPALLVRNGNQWESPQVLPTMDFTVSALCLYRDDVQNLFVFLAGQGGQGVQYLVGYGDRLLPAAREVRQLGMPANVTTCSVDDQAGVLYVNEETVGVWAYEAHPEARFERRPVDLVKPFGSLAKSAGAVAAVPGGVLVMNPKANVLHRYAYDGQAWQPQPPLAVRGEGTVDQLSARPQGDRVALLMRDDDRDGLLAGTLAGANHVESISHDPIVLPSGQTEEVGRHGDAADDPAIWVSSHEATHSRVLGTDKQYGLIVYDLQGRMLQRLPSGLLNNVDIRPGFKWGNERVDLAVASNRTDNSLTLFSIDPATGNVAEIGRVPTPLKEVYGFCLYAPAPGDIQAIVNDKDGTFLQYRLSGTGGQVRGEMLRQFRVGSQPEGCVADDRHHRLFVGEEDVAVWTLTADPFTPAALEPVIRAGEGVQADIEGLALYRSDQHDYLIVSSQGNNRYVVLDAQAPYRLRGTFQVGLDAEAGIDGTSETDGLEVTSADLGGAYSQGMLVVQDGYKRLPEGTQNFKYVPWSRISQALKLP</sequence>
<comment type="caution">
    <text evidence="3">The sequence shown here is derived from an EMBL/GenBank/DDBJ whole genome shotgun (WGS) entry which is preliminary data.</text>
</comment>
<dbReference type="SUPFAM" id="SSF50956">
    <property type="entry name" value="Thermostable phytase (3-phytase)"/>
    <property type="match status" value="2"/>
</dbReference>
<dbReference type="OrthoDB" id="8696437at2"/>
<dbReference type="PROSITE" id="PS51662">
    <property type="entry name" value="BP_PHYTASE"/>
    <property type="match status" value="2"/>
</dbReference>
<evidence type="ECO:0000313" key="4">
    <source>
        <dbReference type="Proteomes" id="UP000316905"/>
    </source>
</evidence>
<organism evidence="3 4">
    <name type="scientific">Pseudomonas duriflava</name>
    <dbReference type="NCBI Taxonomy" id="459528"/>
    <lineage>
        <taxon>Bacteria</taxon>
        <taxon>Pseudomonadati</taxon>
        <taxon>Pseudomonadota</taxon>
        <taxon>Gammaproteobacteria</taxon>
        <taxon>Pseudomonadales</taxon>
        <taxon>Pseudomonadaceae</taxon>
        <taxon>Pseudomonas</taxon>
    </lineage>
</organism>
<name>A0A562Q932_9PSED</name>
<evidence type="ECO:0000259" key="2">
    <source>
        <dbReference type="PROSITE" id="PS51662"/>
    </source>
</evidence>
<reference evidence="3 4" key="1">
    <citation type="journal article" date="2015" name="Stand. Genomic Sci.">
        <title>Genomic Encyclopedia of Bacterial and Archaeal Type Strains, Phase III: the genomes of soil and plant-associated and newly described type strains.</title>
        <authorList>
            <person name="Whitman W.B."/>
            <person name="Woyke T."/>
            <person name="Klenk H.P."/>
            <person name="Zhou Y."/>
            <person name="Lilburn T.G."/>
            <person name="Beck B.J."/>
            <person name="De Vos P."/>
            <person name="Vandamme P."/>
            <person name="Eisen J.A."/>
            <person name="Garrity G."/>
            <person name="Hugenholtz P."/>
            <person name="Kyrpides N.C."/>
        </authorList>
    </citation>
    <scope>NUCLEOTIDE SEQUENCE [LARGE SCALE GENOMIC DNA]</scope>
    <source>
        <strain evidence="3 4">CGMCC 1.6858</strain>
    </source>
</reference>
<dbReference type="Pfam" id="PF02333">
    <property type="entry name" value="Phytase"/>
    <property type="match status" value="1"/>
</dbReference>
<accession>A0A562Q932</accession>
<feature type="domain" description="BPP" evidence="2">
    <location>
        <begin position="311"/>
        <end position="635"/>
    </location>
</feature>
<dbReference type="AlphaFoldDB" id="A0A562Q932"/>